<dbReference type="EMBL" id="CAFBMK010000304">
    <property type="protein sequence ID" value="CAB4947367.1"/>
    <property type="molecule type" value="Genomic_DNA"/>
</dbReference>
<feature type="compositionally biased region" description="Basic and acidic residues" evidence="1">
    <location>
        <begin position="223"/>
        <end position="248"/>
    </location>
</feature>
<evidence type="ECO:0000313" key="2">
    <source>
        <dbReference type="EMBL" id="CAB4947367.1"/>
    </source>
</evidence>
<feature type="region of interest" description="Disordered" evidence="1">
    <location>
        <begin position="108"/>
        <end position="303"/>
    </location>
</feature>
<feature type="compositionally biased region" description="Basic and acidic residues" evidence="1">
    <location>
        <begin position="112"/>
        <end position="121"/>
    </location>
</feature>
<protein>
    <submittedName>
        <fullName evidence="2">Unannotated protein</fullName>
    </submittedName>
</protein>
<proteinExistence type="predicted"/>
<feature type="compositionally biased region" description="Basic and acidic residues" evidence="1">
    <location>
        <begin position="1"/>
        <end position="14"/>
    </location>
</feature>
<reference evidence="2" key="1">
    <citation type="submission" date="2020-05" db="EMBL/GenBank/DDBJ databases">
        <authorList>
            <person name="Chiriac C."/>
            <person name="Salcher M."/>
            <person name="Ghai R."/>
            <person name="Kavagutti S V."/>
        </authorList>
    </citation>
    <scope>NUCLEOTIDE SEQUENCE</scope>
</reference>
<feature type="region of interest" description="Disordered" evidence="1">
    <location>
        <begin position="1"/>
        <end position="77"/>
    </location>
</feature>
<feature type="compositionally biased region" description="Basic residues" evidence="1">
    <location>
        <begin position="147"/>
        <end position="157"/>
    </location>
</feature>
<name>A0A6J7JWC9_9ZZZZ</name>
<feature type="compositionally biased region" description="Basic and acidic residues" evidence="1">
    <location>
        <begin position="136"/>
        <end position="146"/>
    </location>
</feature>
<sequence length="303" mass="32508">MRDRLADERQERTRRALGLPAQRDEGGRLVAAVGDGGEEAHPASAQRADADLDRRLQAGQLVRQRPGAGGEEPRGEVVRRQLLQDAGGVLRAGHGARPVHRRGRVVVGDRAAGARDPDRRGLAARPGVGVGVRGGPADDLRRLVQRERRRLRGRGRARGVVEDDADGRGAQRPRVADRGAHGGAPVLVRRVGAEPDEDPPHPVGRVGVGDGADRGPGLAALHEPPERLRRGLRRQPERAVRAEADDHRVRRRVVRPGGSDGGGRRGIGHPREPTTAPDGSARARGGRRRPAAREAAEYTSYPP</sequence>
<feature type="compositionally biased region" description="Basic and acidic residues" evidence="1">
    <location>
        <begin position="166"/>
        <end position="180"/>
    </location>
</feature>
<gene>
    <name evidence="2" type="ORF">UFOPK3564_03304</name>
</gene>
<dbReference type="AlphaFoldDB" id="A0A6J7JWC9"/>
<evidence type="ECO:0000256" key="1">
    <source>
        <dbReference type="SAM" id="MobiDB-lite"/>
    </source>
</evidence>
<accession>A0A6J7JWC9</accession>
<organism evidence="2">
    <name type="scientific">freshwater metagenome</name>
    <dbReference type="NCBI Taxonomy" id="449393"/>
    <lineage>
        <taxon>unclassified sequences</taxon>
        <taxon>metagenomes</taxon>
        <taxon>ecological metagenomes</taxon>
    </lineage>
</organism>